<dbReference type="Proteomes" id="UP001139311">
    <property type="component" value="Unassembled WGS sequence"/>
</dbReference>
<dbReference type="Pfam" id="PF08241">
    <property type="entry name" value="Methyltransf_11"/>
    <property type="match status" value="1"/>
</dbReference>
<keyword evidence="3" id="KW-1185">Reference proteome</keyword>
<keyword evidence="2" id="KW-0489">Methyltransferase</keyword>
<proteinExistence type="predicted"/>
<keyword evidence="2" id="KW-0808">Transferase</keyword>
<comment type="caution">
    <text evidence="2">The sequence shown here is derived from an EMBL/GenBank/DDBJ whole genome shotgun (WGS) entry which is preliminary data.</text>
</comment>
<accession>A0A9X1L8G8</accession>
<dbReference type="Gene3D" id="3.40.50.150">
    <property type="entry name" value="Vaccinia Virus protein VP39"/>
    <property type="match status" value="1"/>
</dbReference>
<feature type="domain" description="Methyltransferase type 11" evidence="1">
    <location>
        <begin position="59"/>
        <end position="154"/>
    </location>
</feature>
<evidence type="ECO:0000259" key="1">
    <source>
        <dbReference type="Pfam" id="PF08241"/>
    </source>
</evidence>
<dbReference type="CDD" id="cd02440">
    <property type="entry name" value="AdoMet_MTases"/>
    <property type="match status" value="1"/>
</dbReference>
<name>A0A9X1L8G8_9PROT</name>
<organism evidence="2 3">
    <name type="scientific">Roseicella aerolata</name>
    <dbReference type="NCBI Taxonomy" id="2883479"/>
    <lineage>
        <taxon>Bacteria</taxon>
        <taxon>Pseudomonadati</taxon>
        <taxon>Pseudomonadota</taxon>
        <taxon>Alphaproteobacteria</taxon>
        <taxon>Acetobacterales</taxon>
        <taxon>Roseomonadaceae</taxon>
        <taxon>Roseicella</taxon>
    </lineage>
</organism>
<gene>
    <name evidence="2" type="ORF">LHA35_15175</name>
</gene>
<dbReference type="SUPFAM" id="SSF53335">
    <property type="entry name" value="S-adenosyl-L-methionine-dependent methyltransferases"/>
    <property type="match status" value="1"/>
</dbReference>
<dbReference type="GO" id="GO:0008757">
    <property type="term" value="F:S-adenosylmethionine-dependent methyltransferase activity"/>
    <property type="evidence" value="ECO:0007669"/>
    <property type="project" value="InterPro"/>
</dbReference>
<dbReference type="GO" id="GO:0032259">
    <property type="term" value="P:methylation"/>
    <property type="evidence" value="ECO:0007669"/>
    <property type="project" value="UniProtKB-KW"/>
</dbReference>
<dbReference type="RefSeq" id="WP_226609315.1">
    <property type="nucleotide sequence ID" value="NZ_JAJAQI010000022.1"/>
</dbReference>
<evidence type="ECO:0000313" key="3">
    <source>
        <dbReference type="Proteomes" id="UP001139311"/>
    </source>
</evidence>
<protein>
    <submittedName>
        <fullName evidence="2">Methyltransferase domain-containing protein</fullName>
    </submittedName>
</protein>
<sequence>MQQSQLKSPDPWGRTFRMEERTLASAAMRLEARGRHPFFAHVLDEYASRLDLSGTEAILDLGCGTGLAARAFARRPEVKGPITAIDVSPHLVEAGRRAAAGEGVGGRIDFRVGDAHRLDLPEGSFDVVVMHTLISHVADPTTVLAEARRLLRPGSGRLVVFDGDHSSLTFATDAPDGGEVTDRILQRTGVAHPRVMRAMPRLLAQARLVLLWSRGYVVADTGRADFFSPGIASLRVLLPKAGAMSEAKAAAFAERLERASAENSFFGASNFYTYVAVRGD</sequence>
<dbReference type="InterPro" id="IPR013216">
    <property type="entry name" value="Methyltransf_11"/>
</dbReference>
<dbReference type="InterPro" id="IPR029063">
    <property type="entry name" value="SAM-dependent_MTases_sf"/>
</dbReference>
<dbReference type="PANTHER" id="PTHR43591">
    <property type="entry name" value="METHYLTRANSFERASE"/>
    <property type="match status" value="1"/>
</dbReference>
<reference evidence="2" key="1">
    <citation type="submission" date="2021-10" db="EMBL/GenBank/DDBJ databases">
        <title>Roseicella aerolatum sp. nov., isolated from aerosols of e-waste dismantling site.</title>
        <authorList>
            <person name="Qin T."/>
        </authorList>
    </citation>
    <scope>NUCLEOTIDE SEQUENCE</scope>
    <source>
        <strain evidence="2">GB24</strain>
    </source>
</reference>
<dbReference type="EMBL" id="JAJAQI010000022">
    <property type="protein sequence ID" value="MCB4823076.1"/>
    <property type="molecule type" value="Genomic_DNA"/>
</dbReference>
<dbReference type="AlphaFoldDB" id="A0A9X1L8G8"/>
<evidence type="ECO:0000313" key="2">
    <source>
        <dbReference type="EMBL" id="MCB4823076.1"/>
    </source>
</evidence>